<sequence>MTPATPSTPTTPATPIDLLEDTWARGVPHEQFAWLRREDPVHWHEIPGGRDAGFFAVTRHEDVVALSRDPELWSVERGSFFVRDQPPEALESLALTLVGMDPPKHSRYRRLVNAAFAPRMIRKLTEDIERRAGVLADRVTELSEQGGGGVEFVEELAARLPLQVICEMVGIPAADEDKIFDWSNRMVGFQDPDFSTSEEDGQIAAAEIYGYCDELAAARLKEPRDDVISALVHGEVDGERLSAHEIDMFFVTLCVAGNETTRNLLAGTLLTLAEHPEARAELVAGIDDDALWATATEEFLRWNGSIHNFRRTATRDTEIRGVPVREGQKAVLYYTSANRDEAVFADPDVLDLRRTPNDHLAFGGGGPHYCLGSGLARTEIKSLVRALLRRFPQVELTGEPRRMRSDFINGIKYLPVRFS</sequence>
<organism evidence="2 3">
    <name type="scientific">Streptomyces cavernicola</name>
    <dbReference type="NCBI Taxonomy" id="3043613"/>
    <lineage>
        <taxon>Bacteria</taxon>
        <taxon>Bacillati</taxon>
        <taxon>Actinomycetota</taxon>
        <taxon>Actinomycetes</taxon>
        <taxon>Kitasatosporales</taxon>
        <taxon>Streptomycetaceae</taxon>
        <taxon>Streptomyces</taxon>
    </lineage>
</organism>
<dbReference type="CDD" id="cd11033">
    <property type="entry name" value="CYP142-like"/>
    <property type="match status" value="1"/>
</dbReference>
<evidence type="ECO:0000256" key="1">
    <source>
        <dbReference type="ARBA" id="ARBA00010617"/>
    </source>
</evidence>
<dbReference type="Gene3D" id="1.10.630.10">
    <property type="entry name" value="Cytochrome P450"/>
    <property type="match status" value="1"/>
</dbReference>
<dbReference type="PANTHER" id="PTHR46696:SF4">
    <property type="entry name" value="BIOTIN BIOSYNTHESIS CYTOCHROME P450"/>
    <property type="match status" value="1"/>
</dbReference>
<evidence type="ECO:0000313" key="2">
    <source>
        <dbReference type="EMBL" id="MDI3405956.1"/>
    </source>
</evidence>
<evidence type="ECO:0000313" key="3">
    <source>
        <dbReference type="Proteomes" id="UP001223978"/>
    </source>
</evidence>
<dbReference type="Proteomes" id="UP001223978">
    <property type="component" value="Unassembled WGS sequence"/>
</dbReference>
<dbReference type="EMBL" id="JASCIQ010000019">
    <property type="protein sequence ID" value="MDI3405956.1"/>
    <property type="molecule type" value="Genomic_DNA"/>
</dbReference>
<dbReference type="InterPro" id="IPR001128">
    <property type="entry name" value="Cyt_P450"/>
</dbReference>
<protein>
    <submittedName>
        <fullName evidence="2">Cytochrome P450</fullName>
    </submittedName>
</protein>
<keyword evidence="3" id="KW-1185">Reference proteome</keyword>
<dbReference type="InterPro" id="IPR036396">
    <property type="entry name" value="Cyt_P450_sf"/>
</dbReference>
<dbReference type="Pfam" id="PF00067">
    <property type="entry name" value="p450"/>
    <property type="match status" value="2"/>
</dbReference>
<name>A0ABT6SF84_9ACTN</name>
<comment type="caution">
    <text evidence="2">The sequence shown here is derived from an EMBL/GenBank/DDBJ whole genome shotgun (WGS) entry which is preliminary data.</text>
</comment>
<comment type="similarity">
    <text evidence="1">Belongs to the cytochrome P450 family.</text>
</comment>
<dbReference type="PANTHER" id="PTHR46696">
    <property type="entry name" value="P450, PUTATIVE (EUROFUNG)-RELATED"/>
    <property type="match status" value="1"/>
</dbReference>
<gene>
    <name evidence="2" type="ORF">QIS96_19305</name>
</gene>
<reference evidence="2 3" key="1">
    <citation type="submission" date="2023-05" db="EMBL/GenBank/DDBJ databases">
        <title>Draft genome sequence of Streptomyces sp. B-S-A6 isolated from a cave soil in Thailand.</title>
        <authorList>
            <person name="Chamroensaksri N."/>
            <person name="Muangham S."/>
        </authorList>
    </citation>
    <scope>NUCLEOTIDE SEQUENCE [LARGE SCALE GENOMIC DNA]</scope>
    <source>
        <strain evidence="2 3">B-S-A6</strain>
    </source>
</reference>
<dbReference type="SUPFAM" id="SSF48264">
    <property type="entry name" value="Cytochrome P450"/>
    <property type="match status" value="1"/>
</dbReference>
<dbReference type="PRINTS" id="PR00359">
    <property type="entry name" value="BP450"/>
</dbReference>
<dbReference type="RefSeq" id="WP_282543889.1">
    <property type="nucleotide sequence ID" value="NZ_JASCIQ010000019.1"/>
</dbReference>
<proteinExistence type="inferred from homology"/>
<dbReference type="InterPro" id="IPR002397">
    <property type="entry name" value="Cyt_P450_B"/>
</dbReference>
<accession>A0ABT6SF84</accession>